<organism evidence="3 4">
    <name type="scientific">Ruminococcus albus 8</name>
    <dbReference type="NCBI Taxonomy" id="246199"/>
    <lineage>
        <taxon>Bacteria</taxon>
        <taxon>Bacillati</taxon>
        <taxon>Bacillota</taxon>
        <taxon>Clostridia</taxon>
        <taxon>Eubacteriales</taxon>
        <taxon>Oscillospiraceae</taxon>
        <taxon>Ruminococcus</taxon>
    </lineage>
</organism>
<feature type="transmembrane region" description="Helical" evidence="2">
    <location>
        <begin position="60"/>
        <end position="79"/>
    </location>
</feature>
<name>E9SGD2_RUMAL</name>
<feature type="region of interest" description="Disordered" evidence="1">
    <location>
        <begin position="1"/>
        <end position="22"/>
    </location>
</feature>
<sequence>MNNNENIPNMQGMQNTPNSTVIGESNPKISGGAVAMWMIAAVFLIPIIMAIVYLDGIAEVIFFLFVASFPTIAGFAVQIDFKNKARNTILVSEGNCIIYGAKPAKRKDPPVPTELPYEAVMNIRVKPNMLRSINGDTVELYLPNTMLTFNHITNAPQIVMAIRNRVEAVKGPMPIYGYGVMPYGQPAYGQMPYGQPAYGQAPYGQPAYGQAPYAQPNYGHAQYGQPQFTAYAPVPPEQQYPMQNVYPQADSQQNTENKPQVSLNKNGGEDIYG</sequence>
<feature type="transmembrane region" description="Helical" evidence="2">
    <location>
        <begin position="34"/>
        <end position="54"/>
    </location>
</feature>
<feature type="compositionally biased region" description="Polar residues" evidence="1">
    <location>
        <begin position="240"/>
        <end position="265"/>
    </location>
</feature>
<dbReference type="EMBL" id="ADKM02000123">
    <property type="protein sequence ID" value="EGC01688.1"/>
    <property type="molecule type" value="Genomic_DNA"/>
</dbReference>
<keyword evidence="4" id="KW-1185">Reference proteome</keyword>
<feature type="region of interest" description="Disordered" evidence="1">
    <location>
        <begin position="232"/>
        <end position="273"/>
    </location>
</feature>
<evidence type="ECO:0000256" key="1">
    <source>
        <dbReference type="SAM" id="MobiDB-lite"/>
    </source>
</evidence>
<proteinExistence type="predicted"/>
<protein>
    <submittedName>
        <fullName evidence="3">Uncharacterized protein</fullName>
    </submittedName>
</protein>
<dbReference type="STRING" id="246199.CUS_6351"/>
<gene>
    <name evidence="3" type="ORF">CUS_6351</name>
</gene>
<evidence type="ECO:0000313" key="4">
    <source>
        <dbReference type="Proteomes" id="UP000004259"/>
    </source>
</evidence>
<keyword evidence="2" id="KW-0472">Membrane</keyword>
<dbReference type="AlphaFoldDB" id="E9SGD2"/>
<keyword evidence="2" id="KW-1133">Transmembrane helix</keyword>
<keyword evidence="2" id="KW-0812">Transmembrane</keyword>
<reference evidence="3 4" key="1">
    <citation type="submission" date="2011-02" db="EMBL/GenBank/DDBJ databases">
        <authorList>
            <person name="Nelson K.E."/>
            <person name="Sutton G."/>
            <person name="Torralba M."/>
            <person name="Durkin S."/>
            <person name="Harkins D."/>
            <person name="Montgomery R."/>
            <person name="Ziemer C."/>
            <person name="Klaassens E."/>
            <person name="Ocuiv P."/>
            <person name="Morrison M."/>
        </authorList>
    </citation>
    <scope>NUCLEOTIDE SEQUENCE [LARGE SCALE GENOMIC DNA]</scope>
    <source>
        <strain evidence="3 4">8</strain>
    </source>
</reference>
<dbReference type="RefSeq" id="WP_002852545.1">
    <property type="nucleotide sequence ID" value="NZ_ADKM02000123.1"/>
</dbReference>
<evidence type="ECO:0000256" key="2">
    <source>
        <dbReference type="SAM" id="Phobius"/>
    </source>
</evidence>
<dbReference type="Proteomes" id="UP000004259">
    <property type="component" value="Unassembled WGS sequence"/>
</dbReference>
<accession>E9SGD2</accession>
<comment type="caution">
    <text evidence="3">The sequence shown here is derived from an EMBL/GenBank/DDBJ whole genome shotgun (WGS) entry which is preliminary data.</text>
</comment>
<evidence type="ECO:0000313" key="3">
    <source>
        <dbReference type="EMBL" id="EGC01688.1"/>
    </source>
</evidence>